<accession>A0AAD5WHF6</accession>
<evidence type="ECO:0000313" key="2">
    <source>
        <dbReference type="EMBL" id="KAJ1370041.1"/>
    </source>
</evidence>
<dbReference type="AlphaFoldDB" id="A0AAD5WHF6"/>
<feature type="compositionally biased region" description="Polar residues" evidence="1">
    <location>
        <begin position="165"/>
        <end position="179"/>
    </location>
</feature>
<evidence type="ECO:0000313" key="3">
    <source>
        <dbReference type="Proteomes" id="UP001196413"/>
    </source>
</evidence>
<name>A0AAD5WHF6_PARTN</name>
<dbReference type="Proteomes" id="UP001196413">
    <property type="component" value="Unassembled WGS sequence"/>
</dbReference>
<sequence>MLKYKAFNICRRRFGGFADITPSRLYAFPMSSINEHRRTLLIMFFVILEKQRLREIEIAKQELDICRSDRAAILIGESPGRIPEESSSVAVLSQLSQDSWEPSTKRLCFESSYPKVPEMYNSPSPTKGNEYEDADVPYGDSRNSSSRSGLPSTGQKRINQDEEASNQSTYVKPQVNRTILDNLEPAMPQNFTRDT</sequence>
<gene>
    <name evidence="2" type="ORF">KIN20_031673</name>
</gene>
<feature type="region of interest" description="Disordered" evidence="1">
    <location>
        <begin position="119"/>
        <end position="195"/>
    </location>
</feature>
<dbReference type="EMBL" id="JAHQIW010006717">
    <property type="protein sequence ID" value="KAJ1370041.1"/>
    <property type="molecule type" value="Genomic_DNA"/>
</dbReference>
<protein>
    <submittedName>
        <fullName evidence="2">Uncharacterized protein</fullName>
    </submittedName>
</protein>
<proteinExistence type="predicted"/>
<reference evidence="2" key="1">
    <citation type="submission" date="2021-06" db="EMBL/GenBank/DDBJ databases">
        <title>Parelaphostrongylus tenuis whole genome reference sequence.</title>
        <authorList>
            <person name="Garwood T.J."/>
            <person name="Larsen P.A."/>
            <person name="Fountain-Jones N.M."/>
            <person name="Garbe J.R."/>
            <person name="Macchietto M.G."/>
            <person name="Kania S.A."/>
            <person name="Gerhold R.W."/>
            <person name="Richards J.E."/>
            <person name="Wolf T.M."/>
        </authorList>
    </citation>
    <scope>NUCLEOTIDE SEQUENCE</scope>
    <source>
        <strain evidence="2">MNPRO001-30</strain>
        <tissue evidence="2">Meninges</tissue>
    </source>
</reference>
<evidence type="ECO:0000256" key="1">
    <source>
        <dbReference type="SAM" id="MobiDB-lite"/>
    </source>
</evidence>
<organism evidence="2 3">
    <name type="scientific">Parelaphostrongylus tenuis</name>
    <name type="common">Meningeal worm</name>
    <dbReference type="NCBI Taxonomy" id="148309"/>
    <lineage>
        <taxon>Eukaryota</taxon>
        <taxon>Metazoa</taxon>
        <taxon>Ecdysozoa</taxon>
        <taxon>Nematoda</taxon>
        <taxon>Chromadorea</taxon>
        <taxon>Rhabditida</taxon>
        <taxon>Rhabditina</taxon>
        <taxon>Rhabditomorpha</taxon>
        <taxon>Strongyloidea</taxon>
        <taxon>Metastrongylidae</taxon>
        <taxon>Parelaphostrongylus</taxon>
    </lineage>
</organism>
<keyword evidence="3" id="KW-1185">Reference proteome</keyword>
<comment type="caution">
    <text evidence="2">The sequence shown here is derived from an EMBL/GenBank/DDBJ whole genome shotgun (WGS) entry which is preliminary data.</text>
</comment>